<dbReference type="Pfam" id="PF05121">
    <property type="entry name" value="GvpK"/>
    <property type="match status" value="1"/>
</dbReference>
<dbReference type="GeneID" id="35001721"/>
<dbReference type="GO" id="GO:0031411">
    <property type="term" value="C:gas vesicle"/>
    <property type="evidence" value="ECO:0007669"/>
    <property type="project" value="UniProtKB-SubCell"/>
</dbReference>
<dbReference type="EMBL" id="FNYR01000007">
    <property type="protein sequence ID" value="SEI75683.1"/>
    <property type="molecule type" value="Genomic_DNA"/>
</dbReference>
<evidence type="ECO:0000313" key="5">
    <source>
        <dbReference type="EMBL" id="SEI75683.1"/>
    </source>
</evidence>
<dbReference type="Proteomes" id="UP000198888">
    <property type="component" value="Unassembled WGS sequence"/>
</dbReference>
<dbReference type="RefSeq" id="WP_089671668.1">
    <property type="nucleotide sequence ID" value="NZ_CP024845.1"/>
</dbReference>
<dbReference type="PANTHER" id="PTHR40137">
    <property type="entry name" value="PROTEIN GVPK 1"/>
    <property type="match status" value="1"/>
</dbReference>
<organism evidence="5 6">
    <name type="scientific">Halohasta litchfieldiae</name>
    <dbReference type="NCBI Taxonomy" id="1073996"/>
    <lineage>
        <taxon>Archaea</taxon>
        <taxon>Methanobacteriati</taxon>
        <taxon>Methanobacteriota</taxon>
        <taxon>Stenosarchaea group</taxon>
        <taxon>Halobacteria</taxon>
        <taxon>Halobacteriales</taxon>
        <taxon>Haloferacaceae</taxon>
        <taxon>Halohasta</taxon>
    </lineage>
</organism>
<evidence type="ECO:0000256" key="4">
    <source>
        <dbReference type="SAM" id="MobiDB-lite"/>
    </source>
</evidence>
<dbReference type="STRING" id="1073996.SAMN05444271_10774"/>
<name>A0A1H6T6G0_9EURY</name>
<evidence type="ECO:0000256" key="1">
    <source>
        <dbReference type="ARBA" id="ARBA00022987"/>
    </source>
</evidence>
<gene>
    <name evidence="5" type="ORF">SAMN05444271_10774</name>
</gene>
<protein>
    <submittedName>
        <fullName evidence="5">Gas vesicle protein K</fullName>
    </submittedName>
</protein>
<dbReference type="PANTHER" id="PTHR40137:SF2">
    <property type="entry name" value="PROTEIN GVPK 1"/>
    <property type="match status" value="1"/>
</dbReference>
<comment type="subcellular location">
    <subcellularLocation>
        <location evidence="2">Gas vesicle</location>
    </subcellularLocation>
</comment>
<dbReference type="InterPro" id="IPR007805">
    <property type="entry name" value="GvpK"/>
</dbReference>
<proteinExistence type="inferred from homology"/>
<dbReference type="KEGG" id="hae:halTADL_0907"/>
<dbReference type="GO" id="GO:0031412">
    <property type="term" value="P:gas vesicle organization"/>
    <property type="evidence" value="ECO:0007669"/>
    <property type="project" value="InterPro"/>
</dbReference>
<evidence type="ECO:0000256" key="2">
    <source>
        <dbReference type="ARBA" id="ARBA00035108"/>
    </source>
</evidence>
<evidence type="ECO:0000313" key="6">
    <source>
        <dbReference type="Proteomes" id="UP000198888"/>
    </source>
</evidence>
<keyword evidence="6" id="KW-1185">Reference proteome</keyword>
<dbReference type="AlphaFoldDB" id="A0A1H6T6G0"/>
<comment type="similarity">
    <text evidence="3">Belongs to the gas vesicle GvpK family.</text>
</comment>
<keyword evidence="1" id="KW-0304">Gas vesicle</keyword>
<accession>A0A1H6T6G0</accession>
<evidence type="ECO:0000256" key="3">
    <source>
        <dbReference type="ARBA" id="ARBA00035659"/>
    </source>
</evidence>
<feature type="region of interest" description="Disordered" evidence="4">
    <location>
        <begin position="93"/>
        <end position="128"/>
    </location>
</feature>
<sequence>MEAINLDGNEASDGLLSLVIAIVELLIEALEQEAIRRMESGSLTDEEIERLGTQLAALHEEIDQLKADSGIEDDVSQLRTSLSDLVEDALERVDEDEPHPGFAFLDDVSAPSPEQPAAGSTDQPEEPE</sequence>
<accession>A0A2H4PZZ2</accession>
<reference evidence="5 6" key="1">
    <citation type="submission" date="2016-10" db="EMBL/GenBank/DDBJ databases">
        <authorList>
            <person name="de Groot N.N."/>
        </authorList>
    </citation>
    <scope>NUCLEOTIDE SEQUENCE [LARGE SCALE GENOMIC DNA]</scope>
    <source>
        <strain evidence="5 6">DSM 22187</strain>
    </source>
</reference>
<dbReference type="OrthoDB" id="306492at2157"/>